<evidence type="ECO:0000256" key="1">
    <source>
        <dbReference type="ARBA" id="ARBA00004477"/>
    </source>
</evidence>
<evidence type="ECO:0000256" key="10">
    <source>
        <dbReference type="ARBA" id="ARBA00022741"/>
    </source>
</evidence>
<dbReference type="InterPro" id="IPR009580">
    <property type="entry name" value="GPI_biosynthesis_protein_Pig-F"/>
</dbReference>
<dbReference type="Gene3D" id="3.30.200.20">
    <property type="entry name" value="Phosphorylase Kinase, domain 1"/>
    <property type="match status" value="3"/>
</dbReference>
<evidence type="ECO:0000256" key="6">
    <source>
        <dbReference type="ARBA" id="ARBA00022553"/>
    </source>
</evidence>
<evidence type="ECO:0000256" key="11">
    <source>
        <dbReference type="ARBA" id="ARBA00022777"/>
    </source>
</evidence>
<dbReference type="PROSITE" id="PS50011">
    <property type="entry name" value="PROTEIN_KINASE_DOM"/>
    <property type="match status" value="3"/>
</dbReference>
<reference evidence="22 23" key="1">
    <citation type="submission" date="2021-05" db="EMBL/GenBank/DDBJ databases">
        <title>Genome Assembly of Synthetic Allotetraploid Brassica napus Reveals Homoeologous Exchanges between Subgenomes.</title>
        <authorList>
            <person name="Davis J.T."/>
        </authorList>
    </citation>
    <scope>NUCLEOTIDE SEQUENCE [LARGE SCALE GENOMIC DNA]</scope>
    <source>
        <strain evidence="23">cv. Da-Ae</strain>
        <tissue evidence="22">Seedling</tissue>
    </source>
</reference>
<evidence type="ECO:0000256" key="16">
    <source>
        <dbReference type="ARBA" id="ARBA00023157"/>
    </source>
</evidence>
<comment type="catalytic activity">
    <reaction evidence="18">
        <text>L-seryl-[protein] + ATP = O-phospho-L-seryl-[protein] + ADP + H(+)</text>
        <dbReference type="Rhea" id="RHEA:17989"/>
        <dbReference type="Rhea" id="RHEA-COMP:9863"/>
        <dbReference type="Rhea" id="RHEA-COMP:11604"/>
        <dbReference type="ChEBI" id="CHEBI:15378"/>
        <dbReference type="ChEBI" id="CHEBI:29999"/>
        <dbReference type="ChEBI" id="CHEBI:30616"/>
        <dbReference type="ChEBI" id="CHEBI:83421"/>
        <dbReference type="ChEBI" id="CHEBI:456216"/>
    </reaction>
</comment>
<dbReference type="InterPro" id="IPR000719">
    <property type="entry name" value="Prot_kinase_dom"/>
</dbReference>
<dbReference type="InterPro" id="IPR001881">
    <property type="entry name" value="EGF-like_Ca-bd_dom"/>
</dbReference>
<feature type="transmembrane region" description="Helical" evidence="20">
    <location>
        <begin position="942"/>
        <end position="966"/>
    </location>
</feature>
<dbReference type="Pfam" id="PF08488">
    <property type="entry name" value="WAK"/>
    <property type="match status" value="3"/>
</dbReference>
<feature type="transmembrane region" description="Helical" evidence="20">
    <location>
        <begin position="1632"/>
        <end position="1656"/>
    </location>
</feature>
<feature type="transmembrane region" description="Helical" evidence="20">
    <location>
        <begin position="43"/>
        <end position="66"/>
    </location>
</feature>
<dbReference type="InterPro" id="IPR025287">
    <property type="entry name" value="WAK_GUB"/>
</dbReference>
<evidence type="ECO:0000256" key="8">
    <source>
        <dbReference type="ARBA" id="ARBA00022692"/>
    </source>
</evidence>
<keyword evidence="7" id="KW-0808">Transferase</keyword>
<dbReference type="InterPro" id="IPR045274">
    <property type="entry name" value="WAK-like"/>
</dbReference>
<evidence type="ECO:0000256" key="2">
    <source>
        <dbReference type="ARBA" id="ARBA00004479"/>
    </source>
</evidence>
<evidence type="ECO:0000256" key="13">
    <source>
        <dbReference type="ARBA" id="ARBA00022840"/>
    </source>
</evidence>
<accession>A0ABQ7YD30</accession>
<comment type="catalytic activity">
    <reaction evidence="19">
        <text>L-threonyl-[protein] + ATP = O-phospho-L-threonyl-[protein] + ADP + H(+)</text>
        <dbReference type="Rhea" id="RHEA:46608"/>
        <dbReference type="Rhea" id="RHEA-COMP:11060"/>
        <dbReference type="Rhea" id="RHEA-COMP:11605"/>
        <dbReference type="ChEBI" id="CHEBI:15378"/>
        <dbReference type="ChEBI" id="CHEBI:30013"/>
        <dbReference type="ChEBI" id="CHEBI:30616"/>
        <dbReference type="ChEBI" id="CHEBI:61977"/>
        <dbReference type="ChEBI" id="CHEBI:456216"/>
    </reaction>
</comment>
<evidence type="ECO:0000313" key="22">
    <source>
        <dbReference type="EMBL" id="KAH0866136.1"/>
    </source>
</evidence>
<keyword evidence="14 20" id="KW-1133">Transmembrane helix</keyword>
<dbReference type="PROSITE" id="PS00108">
    <property type="entry name" value="PROTEIN_KINASE_ST"/>
    <property type="match status" value="3"/>
</dbReference>
<dbReference type="CDD" id="cd14066">
    <property type="entry name" value="STKc_IRAK"/>
    <property type="match status" value="2"/>
</dbReference>
<dbReference type="SMART" id="SM00179">
    <property type="entry name" value="EGF_CA"/>
    <property type="match status" value="2"/>
</dbReference>
<keyword evidence="23" id="KW-1185">Reference proteome</keyword>
<keyword evidence="12" id="KW-0256">Endoplasmic reticulum</keyword>
<evidence type="ECO:0000256" key="15">
    <source>
        <dbReference type="ARBA" id="ARBA00023136"/>
    </source>
</evidence>
<keyword evidence="15 20" id="KW-0472">Membrane</keyword>
<dbReference type="InterPro" id="IPR001245">
    <property type="entry name" value="Ser-Thr/Tyr_kinase_cat_dom"/>
</dbReference>
<dbReference type="Gene3D" id="1.10.510.10">
    <property type="entry name" value="Transferase(Phosphotransferase) domain 1"/>
    <property type="match status" value="3"/>
</dbReference>
<keyword evidence="5" id="KW-0723">Serine/threonine-protein kinase</keyword>
<feature type="transmembrane region" description="Helical" evidence="20">
    <location>
        <begin position="245"/>
        <end position="268"/>
    </location>
</feature>
<feature type="transmembrane region" description="Helical" evidence="20">
    <location>
        <begin position="177"/>
        <end position="193"/>
    </location>
</feature>
<evidence type="ECO:0000259" key="21">
    <source>
        <dbReference type="PROSITE" id="PS50011"/>
    </source>
</evidence>
<evidence type="ECO:0000256" key="5">
    <source>
        <dbReference type="ARBA" id="ARBA00022527"/>
    </source>
</evidence>
<keyword evidence="8 20" id="KW-0812">Transmembrane</keyword>
<feature type="non-terminal residue" evidence="22">
    <location>
        <position position="1"/>
    </location>
</feature>
<evidence type="ECO:0000256" key="19">
    <source>
        <dbReference type="ARBA" id="ARBA00047951"/>
    </source>
</evidence>
<feature type="transmembrane region" description="Helical" evidence="20">
    <location>
        <begin position="78"/>
        <end position="100"/>
    </location>
</feature>
<dbReference type="EMBL" id="JAGKQM010000018">
    <property type="protein sequence ID" value="KAH0866136.1"/>
    <property type="molecule type" value="Genomic_DNA"/>
</dbReference>
<dbReference type="Proteomes" id="UP000824890">
    <property type="component" value="Unassembled WGS sequence"/>
</dbReference>
<evidence type="ECO:0000256" key="12">
    <source>
        <dbReference type="ARBA" id="ARBA00022824"/>
    </source>
</evidence>
<organism evidence="22 23">
    <name type="scientific">Brassica napus</name>
    <name type="common">Rape</name>
    <dbReference type="NCBI Taxonomy" id="3708"/>
    <lineage>
        <taxon>Eukaryota</taxon>
        <taxon>Viridiplantae</taxon>
        <taxon>Streptophyta</taxon>
        <taxon>Embryophyta</taxon>
        <taxon>Tracheophyta</taxon>
        <taxon>Spermatophyta</taxon>
        <taxon>Magnoliopsida</taxon>
        <taxon>eudicotyledons</taxon>
        <taxon>Gunneridae</taxon>
        <taxon>Pentapetalae</taxon>
        <taxon>rosids</taxon>
        <taxon>malvids</taxon>
        <taxon>Brassicales</taxon>
        <taxon>Brassicaceae</taxon>
        <taxon>Brassiceae</taxon>
        <taxon>Brassica</taxon>
    </lineage>
</organism>
<keyword evidence="16" id="KW-1015">Disulfide bond</keyword>
<dbReference type="PANTHER" id="PTHR27005:SF471">
    <property type="entry name" value="WALL-ASSOCIATED RECEPTOR KINASE-LIKE 1-RELATED"/>
    <property type="match status" value="1"/>
</dbReference>
<gene>
    <name evidence="22" type="ORF">HID58_083347</name>
</gene>
<comment type="pathway">
    <text evidence="3">Glycolipid biosynthesis; glycosylphosphatidylinositol-anchor biosynthesis.</text>
</comment>
<dbReference type="PANTHER" id="PTHR27005">
    <property type="entry name" value="WALL-ASSOCIATED RECEPTOR KINASE-LIKE 21"/>
    <property type="match status" value="1"/>
</dbReference>
<evidence type="ECO:0000256" key="4">
    <source>
        <dbReference type="ARBA" id="ARBA00022502"/>
    </source>
</evidence>
<dbReference type="Pfam" id="PF07714">
    <property type="entry name" value="PK_Tyr_Ser-Thr"/>
    <property type="match status" value="2"/>
</dbReference>
<evidence type="ECO:0000256" key="14">
    <source>
        <dbReference type="ARBA" id="ARBA00022989"/>
    </source>
</evidence>
<evidence type="ECO:0000256" key="9">
    <source>
        <dbReference type="ARBA" id="ARBA00022729"/>
    </source>
</evidence>
<dbReference type="SMART" id="SM00220">
    <property type="entry name" value="S_TKc"/>
    <property type="match status" value="3"/>
</dbReference>
<keyword evidence="13" id="KW-0067">ATP-binding</keyword>
<protein>
    <recommendedName>
        <fullName evidence="21">Protein kinase domain-containing protein</fullName>
    </recommendedName>
</protein>
<feature type="transmembrane region" description="Helical" evidence="20">
    <location>
        <begin position="148"/>
        <end position="170"/>
    </location>
</feature>
<feature type="transmembrane region" description="Helical" evidence="20">
    <location>
        <begin position="112"/>
        <end position="136"/>
    </location>
</feature>
<dbReference type="CDD" id="cd00054">
    <property type="entry name" value="EGF_CA"/>
    <property type="match status" value="1"/>
</dbReference>
<dbReference type="InterPro" id="IPR018097">
    <property type="entry name" value="EGF_Ca-bd_CS"/>
</dbReference>
<name>A0ABQ7YD30_BRANA</name>
<dbReference type="Gene3D" id="2.10.25.10">
    <property type="entry name" value="Laminin"/>
    <property type="match status" value="2"/>
</dbReference>
<dbReference type="PROSITE" id="PS01187">
    <property type="entry name" value="EGF_CA"/>
    <property type="match status" value="2"/>
</dbReference>
<keyword evidence="9" id="KW-0732">Signal</keyword>
<evidence type="ECO:0000256" key="7">
    <source>
        <dbReference type="ARBA" id="ARBA00022679"/>
    </source>
</evidence>
<keyword evidence="10" id="KW-0547">Nucleotide-binding</keyword>
<evidence type="ECO:0000256" key="18">
    <source>
        <dbReference type="ARBA" id="ARBA00047558"/>
    </source>
</evidence>
<dbReference type="Pfam" id="PF00069">
    <property type="entry name" value="Pkinase"/>
    <property type="match status" value="1"/>
</dbReference>
<proteinExistence type="predicted"/>
<comment type="subcellular location">
    <subcellularLocation>
        <location evidence="1">Endoplasmic reticulum membrane</location>
        <topology evidence="1">Multi-pass membrane protein</topology>
    </subcellularLocation>
    <subcellularLocation>
        <location evidence="2">Membrane</location>
        <topology evidence="2">Single-pass type I membrane protein</topology>
    </subcellularLocation>
</comment>
<evidence type="ECO:0000313" key="23">
    <source>
        <dbReference type="Proteomes" id="UP000824890"/>
    </source>
</evidence>
<evidence type="ECO:0000256" key="3">
    <source>
        <dbReference type="ARBA" id="ARBA00004687"/>
    </source>
</evidence>
<evidence type="ECO:0000256" key="17">
    <source>
        <dbReference type="ARBA" id="ARBA00023180"/>
    </source>
</evidence>
<keyword evidence="17" id="KW-0325">Glycoprotein</keyword>
<feature type="domain" description="Protein kinase" evidence="21">
    <location>
        <begin position="1017"/>
        <end position="1297"/>
    </location>
</feature>
<feature type="domain" description="Protein kinase" evidence="21">
    <location>
        <begin position="2387"/>
        <end position="2682"/>
    </location>
</feature>
<feature type="transmembrane region" description="Helical" evidence="20">
    <location>
        <begin position="213"/>
        <end position="233"/>
    </location>
</feature>
<feature type="transmembrane region" description="Helical" evidence="20">
    <location>
        <begin position="2378"/>
        <end position="2404"/>
    </location>
</feature>
<keyword evidence="11" id="KW-0418">Kinase</keyword>
<evidence type="ECO:0000256" key="20">
    <source>
        <dbReference type="SAM" id="Phobius"/>
    </source>
</evidence>
<keyword evidence="6" id="KW-0597">Phosphoprotein</keyword>
<feature type="domain" description="Protein kinase" evidence="21">
    <location>
        <begin position="1706"/>
        <end position="1979"/>
    </location>
</feature>
<dbReference type="Pfam" id="PF13947">
    <property type="entry name" value="GUB_WAK_bind"/>
    <property type="match status" value="2"/>
</dbReference>
<dbReference type="InterPro" id="IPR011009">
    <property type="entry name" value="Kinase-like_dom_sf"/>
</dbReference>
<dbReference type="SUPFAM" id="SSF56112">
    <property type="entry name" value="Protein kinase-like (PK-like)"/>
    <property type="match status" value="3"/>
</dbReference>
<keyword evidence="4" id="KW-0337">GPI-anchor biosynthesis</keyword>
<dbReference type="InterPro" id="IPR008271">
    <property type="entry name" value="Ser/Thr_kinase_AS"/>
</dbReference>
<comment type="caution">
    <text evidence="22">The sequence shown here is derived from an EMBL/GenBank/DDBJ whole genome shotgun (WGS) entry which is preliminary data.</text>
</comment>
<dbReference type="InterPro" id="IPR013695">
    <property type="entry name" value="WAK"/>
</dbReference>
<dbReference type="Pfam" id="PF06699">
    <property type="entry name" value="PIG-F"/>
    <property type="match status" value="1"/>
</dbReference>
<sequence>RPKQFSTSSSSLVLIPKKREAKAMKEAKKKLDTSVGVSNDLSISALGAFFVYLITGLFLAVGFWVARNKFSVDLVSDPSLTLFLLWSIEFPVVVIIYSFLRKAPEKCSCFRAYGRSILGLICGAFLNALGAISLGAPIGMQYLPRTVHWSFLMSVFTVSCLSAAAAAAAFPMTLKEAMMLILRISTAVFGASWTDWHRLFASMKPSGNVEYMIFIPAYGTIIGGWFGAWPMPLDWERPWQEWPICVCYGAIGGYIVGQIVSLCAMFFFRKDKHLKSSKAEISYQNIEWLINHRSLRKPWEREADNICQKSSLSSPMANASTTLFALSSSIPTRLSLPRRSESLKLVVPVAMASSASTAKKVAPAVIVGDGRVGRALQEMGSGDDLLVKRGEPVPVDFEGPIFVCTRNDDLDAVLEATPQSRWKDLVFFQNGMMEPWFESKGLVDTDQVLAYFAVSKLGEPPVDGKTDTNPEGLTAAYGKWASAVAARLQSGGLSCKVLDKESFQKQMLEKLIWICAFMLVGARHPGASVGTVENEYRDEVSRLIQELAAAASAEKGLTFEEDMVERLCAYSRAVAHFPTAVKEFKWRNGWFYSLSEKANAEGKPDPCPLHTEWLRELKLITGSSSAATPPPPRPEGNSSTSCIRTCGGISIPFPFGIGEKDCYLNNWYEVVCNTTVPFLSRIKTEVVNISLPDGNKPYGVVHIKGPVTSLGCSSQGLIKSTPGLNVTGRGSPYFLTDQNRLVAVGCGAKASLTDIESEMIGCESSCQDSKRSQQVTNSVCDGYRCCQARIPLERPQVIGVNIDVTGGEGCRVAFLTNQRYSPKNVTAPEQFHSLGYALVELGWYFGTSDSCFRSPLGCRNMTRFSSYTSFDKCGCEYQYFSGMSYRNCYCNNGYTGNPYVKHGCIDIDECKGHNSCGERTCVNWPGSYSCDPKVTKPQKTSVLQGVLIGLGVLLFVLGVLGLYKLVKKRRKIIRSKKFFKRNGGLLLKQQLTTTKEGNVEMSRIFSSKELKKATDNFSVNRVLGKGGQGTVYKGMLVDGRIVAVKRSKLVDEDKMQEFINEVALLSQINHRNIVKLLGCCLETEVPILVYEYIPNGDLYQRLHDESDDYNMTWEVHLRIAIEIAGALSYMHSASSFPIYHRDIKTTNILLDEKYRAKVSDFGTSRSVTVDQTHLTTLVAGTFGYMDPEYFLSSQYTDKSDVYSFGVVLVELITGEKPLTRVRSEEGRGLAADFLEAIKENRVFDIVDDRIKEESKLDQVMAVAKLARRCLSRKGRKRPNMREVSIELERIRLSHEDLEVTSLFINGVSSSRKPPDPCNRVCGGLSIPFPFGVGKDCYLNPWYEAVCKSNSVPVLSRINRELVNIYLPDDHVYYSYGVVHIKGPVTSSGCSTGSSQPLTPPPLSATGQGSPYFFTDKNQLVAVGCNAKAVMTDIKSQIIGCKSTCNERNSSQEVRNKICSGDKCCQTRIPEGEPQVLGVDLEIPEGNNNTREGGCNVAFLTSEKYSSVNVTEPEQFHSDGYAVVELGWYFDTSDTRVPNPVGCLNVSDPSQNGGYSSETSCICSYGYFYGFSYRNCYCNSMGYTGNPFLPGGCVDIDECKLEEGRKKCKDQSCVNRPGWFECEPRKPEQLKPVIQGVLIGSALLLFAIGVFGLYKYVKKRRRINRMRKFFRRNGGMLLKQQLARKEGNVEMSRIFSSNELEKATDNFNKNRILGQGGQGTVYKGMLVDGTIVAVKRSKAMDEDKVEEFINEVVVLAQINHRNIVKLLGCCLETEVPILVYEFLPNGDLCKRLRDESDDFKMTWEVRLHISVDIAGALSYLHSAASFPIYHRDIKTTNILLDEKYRVKVSDFGTSRSVTIDQTHLTTQVAGTFGYVDPEYFQSSKFTEKSDVYSFGIVLVELLTGDKPSSRVLSDDNRGFAAHFVNTVKENKVLNIVDVRIKDESNLDQVMAVAKLARRCLNRKGKKRPNMKEAWIELEKIRSATHDSEVHIEEDDDEEDETMQLNVDESWDFEVTAPASIFSSASPTSDAEPLRKTYNFICILASALTLLINGSSAATSQNGNSPTSCNKTCGGVSIPFPFGIGGKDCYLNNWYEVVCNATTSRTTVPFLSRINTEVVNISLPDGDKPYGVVLIKGPVTSLDCSSNTSQGLKKSRPDLNVTGKGSPYFITDNNRLVAVGCGTKALMTGIDSEILGCESSCIESKSGQQVTDSICDGYKCCQTRIPLDRPQVIGVDIDPTGGEGCRVAFLNDKRYSPSNVTAPEQFHAGGYAEVELGWYFDTSDSQFRNNPLGCRNWTHYGSYDSDTRCLCEYGYFNEMSYRNCYCPIGFTGNPYLRGGCVEADMCKEPGVCKEGICENMRGSMYTCKPKPVITKPGKSFLLGGVLIGVLGLMFLVGGIFWLFILIRKRRRIIRGRKFFKRNGGLLLKQQLTTTDDGNVDMSRIFSSKELEKATDNFSVKRVLGQGGQGTVYKGMLTEVPVLVYEYIPNGDLFKRLHDESDDYNTTWEVRLGIAVEIAGALAYMHSASSFPIYHRDIKTTNILLDEKYRAKVSDFGTSRSVTVDQTHLTTLVAGTFGYMDPEYFLSSQYTDKSDVYSFGVVLVELITGEKPLSRVRSEEGKSLATYFIEAMKENRVVDIIDDRIKEESKLDQVMAVAELAGRCLSRKGRKRPNMREVSIELERIRSSPEDLKLHFINNEEDHEGFSSHANQENIVIGEH</sequence>